<protein>
    <submittedName>
        <fullName evidence="1">Uncharacterized protein</fullName>
    </submittedName>
</protein>
<accession>E3SKZ1</accession>
<sequence>MTYSTEQFNADVQKLRDLMDKCEALEKKKVIKVGTNVKSKIHDDLTGNVVICQPSNNYAVIMTDIIEYEMMTVECYLSDLEAV</sequence>
<gene>
    <name evidence="1" type="ORF">SSSM7_073</name>
</gene>
<dbReference type="EMBL" id="GU071098">
    <property type="protein sequence ID" value="ADO98139.1"/>
    <property type="molecule type" value="Genomic_DNA"/>
</dbReference>
<reference evidence="1 2" key="1">
    <citation type="journal article" date="2010" name="Environ. Microbiol.">
        <title>Genomic analysis of oceanic cyanobacterial myoviruses compared with T4-like myoviruses from diverse hosts and environments.</title>
        <authorList>
            <person name="Sullivan M.B."/>
            <person name="Huang K.H."/>
            <person name="Ignacio-Espinoza J.C."/>
            <person name="Berlin A.M."/>
            <person name="Kelly L."/>
            <person name="Weigele P.R."/>
            <person name="DeFrancesco A.S."/>
            <person name="Kern S.E."/>
            <person name="Thompson L.R."/>
            <person name="Young S."/>
            <person name="Yandava C."/>
            <person name="Fu R."/>
            <person name="Krastins B."/>
            <person name="Chase M."/>
            <person name="Sarracino D."/>
            <person name="Osburne M.S."/>
            <person name="Henn M.R."/>
            <person name="Chisholm S.W."/>
        </authorList>
    </citation>
    <scope>NUCLEOTIDE SEQUENCE [LARGE SCALE GENOMIC DNA]</scope>
    <source>
        <strain evidence="1">8109-3</strain>
    </source>
</reference>
<name>E3SKZ1_9CAUD</name>
<dbReference type="Proteomes" id="UP000006527">
    <property type="component" value="Segment"/>
</dbReference>
<organism evidence="1 2">
    <name type="scientific">Synechococcus phage S-SSM7</name>
    <dbReference type="NCBI Taxonomy" id="445686"/>
    <lineage>
        <taxon>Viruses</taxon>
        <taxon>Duplodnaviria</taxon>
        <taxon>Heunggongvirae</taxon>
        <taxon>Uroviricota</taxon>
        <taxon>Caudoviricetes</taxon>
        <taxon>Pantevenvirales</taxon>
        <taxon>Kyanoviridae</taxon>
        <taxon>Lipsvirus</taxon>
        <taxon>Lipsvirus ssm7</taxon>
    </lineage>
</organism>
<dbReference type="RefSeq" id="YP_004324126.1">
    <property type="nucleotide sequence ID" value="NC_015287.1"/>
</dbReference>
<proteinExistence type="predicted"/>
<keyword evidence="2" id="KW-1185">Reference proteome</keyword>
<dbReference type="GeneID" id="10328642"/>
<evidence type="ECO:0000313" key="2">
    <source>
        <dbReference type="Proteomes" id="UP000006527"/>
    </source>
</evidence>
<evidence type="ECO:0000313" key="1">
    <source>
        <dbReference type="EMBL" id="ADO98139.1"/>
    </source>
</evidence>
<dbReference type="KEGG" id="vg:10328642"/>